<protein>
    <submittedName>
        <fullName evidence="3">Uncharacterized protein</fullName>
    </submittedName>
</protein>
<reference evidence="3" key="1">
    <citation type="submission" date="2021-07" db="EMBL/GenBank/DDBJ databases">
        <title>Draft genome of Mortierella alpina, strain LL118, isolated from an aspen leaf litter sample.</title>
        <authorList>
            <person name="Yang S."/>
            <person name="Vinatzer B.A."/>
        </authorList>
    </citation>
    <scope>NUCLEOTIDE SEQUENCE</scope>
    <source>
        <strain evidence="3">LL118</strain>
    </source>
</reference>
<feature type="compositionally biased region" description="Basic residues" evidence="1">
    <location>
        <begin position="17"/>
        <end position="30"/>
    </location>
</feature>
<evidence type="ECO:0000256" key="1">
    <source>
        <dbReference type="SAM" id="MobiDB-lite"/>
    </source>
</evidence>
<keyword evidence="2" id="KW-0812">Transmembrane</keyword>
<keyword evidence="2" id="KW-1133">Transmembrane helix</keyword>
<feature type="compositionally biased region" description="Basic and acidic residues" evidence="1">
    <location>
        <begin position="171"/>
        <end position="198"/>
    </location>
</feature>
<gene>
    <name evidence="3" type="ORF">KVV02_003492</name>
</gene>
<evidence type="ECO:0000313" key="3">
    <source>
        <dbReference type="EMBL" id="KAG9324013.1"/>
    </source>
</evidence>
<feature type="region of interest" description="Disordered" evidence="1">
    <location>
        <begin position="445"/>
        <end position="490"/>
    </location>
</feature>
<organism evidence="3 4">
    <name type="scientific">Mortierella alpina</name>
    <name type="common">Oleaginous fungus</name>
    <name type="synonym">Mortierella renispora</name>
    <dbReference type="NCBI Taxonomy" id="64518"/>
    <lineage>
        <taxon>Eukaryota</taxon>
        <taxon>Fungi</taxon>
        <taxon>Fungi incertae sedis</taxon>
        <taxon>Mucoromycota</taxon>
        <taxon>Mortierellomycotina</taxon>
        <taxon>Mortierellomycetes</taxon>
        <taxon>Mortierellales</taxon>
        <taxon>Mortierellaceae</taxon>
        <taxon>Mortierella</taxon>
    </lineage>
</organism>
<proteinExistence type="predicted"/>
<feature type="compositionally biased region" description="Low complexity" evidence="1">
    <location>
        <begin position="1"/>
        <end position="16"/>
    </location>
</feature>
<feature type="compositionally biased region" description="Low complexity" evidence="1">
    <location>
        <begin position="467"/>
        <end position="478"/>
    </location>
</feature>
<feature type="compositionally biased region" description="Basic and acidic residues" evidence="1">
    <location>
        <begin position="506"/>
        <end position="523"/>
    </location>
</feature>
<dbReference type="EMBL" id="JAIFTL010000080">
    <property type="protein sequence ID" value="KAG9324013.1"/>
    <property type="molecule type" value="Genomic_DNA"/>
</dbReference>
<comment type="caution">
    <text evidence="3">The sequence shown here is derived from an EMBL/GenBank/DDBJ whole genome shotgun (WGS) entry which is preliminary data.</text>
</comment>
<feature type="transmembrane region" description="Helical" evidence="2">
    <location>
        <begin position="371"/>
        <end position="393"/>
    </location>
</feature>
<dbReference type="Proteomes" id="UP000717515">
    <property type="component" value="Unassembled WGS sequence"/>
</dbReference>
<name>A0A9P8A377_MORAP</name>
<accession>A0A9P8A377</accession>
<sequence>MRSSSSLCPSIHPSIPHARRSCHPASKHRQPSYTHTYTLTPTPTLYPNFLFSWSSMNFQAASLTLSAFPIGLGLTTAAHVHLCKRNIARAEKHRSQYLLQHNISQLDMLSQSLEDLNALTDMIDNLNTVLERFSGPRTHKRRPKRPKPPAKPRNNTTDEHDPAERSLGSTSHDEASRGLTADHTDNDSTRHSGSHDIDSIVPTTHGDGPAAPEHCAESSSGPRTRRHRRAGSSPRLVDISVGELEEWTKAYKTLRVSQEQCNGRTFEQLRRTMPFAFLLKNELVFSFLLSSATMLRYLCSTKGFSAFFAKHTGRFRSLASWIPWSWSPPSPSYIPWGLAPNSSQATGQEIDVLVSGAANDPGAGRASGVSVAFAFLPLVPTLFVSGIHFLAAARSRWTLRSMQKDMDRKRQFIKRLEVLSLFLLIRELRLKWLVEEIEAYDADEALKEQSEENDEDDERGDGEDLVSSSSITTGDPSSATRTGSADLPTLLAQGSNNRVYSLLRDHNDRNLESRHRTSNDSNRHPAQRSGPPGSRSRTRASNNLKFSTFGPDLENLDMDLFLRDTRERSRIFRLEFEGMHQELTLFRGLLLPLRPRSP</sequence>
<evidence type="ECO:0000313" key="4">
    <source>
        <dbReference type="Proteomes" id="UP000717515"/>
    </source>
</evidence>
<feature type="compositionally biased region" description="Basic residues" evidence="1">
    <location>
        <begin position="137"/>
        <end position="150"/>
    </location>
</feature>
<feature type="region of interest" description="Disordered" evidence="1">
    <location>
        <begin position="506"/>
        <end position="547"/>
    </location>
</feature>
<evidence type="ECO:0000256" key="2">
    <source>
        <dbReference type="SAM" id="Phobius"/>
    </source>
</evidence>
<feature type="region of interest" description="Disordered" evidence="1">
    <location>
        <begin position="1"/>
        <end position="30"/>
    </location>
</feature>
<feature type="compositionally biased region" description="Acidic residues" evidence="1">
    <location>
        <begin position="451"/>
        <end position="464"/>
    </location>
</feature>
<keyword evidence="2" id="KW-0472">Membrane</keyword>
<feature type="region of interest" description="Disordered" evidence="1">
    <location>
        <begin position="133"/>
        <end position="234"/>
    </location>
</feature>
<dbReference type="AlphaFoldDB" id="A0A9P8A377"/>